<comment type="caution">
    <text evidence="1">The sequence shown here is derived from an EMBL/GenBank/DDBJ whole genome shotgun (WGS) entry which is preliminary data.</text>
</comment>
<keyword evidence="2" id="KW-1185">Reference proteome</keyword>
<evidence type="ECO:0000313" key="1">
    <source>
        <dbReference type="EMBL" id="MFC5405914.1"/>
    </source>
</evidence>
<sequence length="415" mass="45356">MRSKNIAGLSLVVMGAGFAATMLLPDLPGTELLKGGFEAGLVGGFADWFAVTALFRHPMGIPIPHTSLLLKNRDRIAKSLISAFENELLNKESVTRRLQQLSLLKLTGSAVTRFAGKRRNRVGVLNGLQTLLAKLPLESFVPAIQSAIVSIVRDVNERELVGKLIASAEQNKWDEKLLDFALDRGRSWVSSPQAGHMMGSLALQKLREAKAGGMLGFAVQAFAGFMSEDKLGGMIQQLLLSAIQDLVQPGHPNREFVLAEIRKQLRDAVEDGALLERGKAWLIDKAASPEGQAFLSEKLEQARDKLMAMLEEEKNRGGRKLVGAWRFLVRKLQAEPELAERIDRKAIGMIVDAVEANHYRLGALLKDNIDKMDDKALVGMLEEKVGGDLQWIRVNGAVCGFLIGLVLSGIRLAVG</sequence>
<dbReference type="RefSeq" id="WP_378137628.1">
    <property type="nucleotide sequence ID" value="NZ_JBHSMI010000052.1"/>
</dbReference>
<gene>
    <name evidence="1" type="ORF">ACFPOF_24500</name>
</gene>
<dbReference type="InterPro" id="IPR007383">
    <property type="entry name" value="DUF445"/>
</dbReference>
<dbReference type="PANTHER" id="PTHR38442">
    <property type="entry name" value="INNER MEMBRANE PROTEIN-RELATED"/>
    <property type="match status" value="1"/>
</dbReference>
<organism evidence="1 2">
    <name type="scientific">Cohnella soli</name>
    <dbReference type="NCBI Taxonomy" id="425005"/>
    <lineage>
        <taxon>Bacteria</taxon>
        <taxon>Bacillati</taxon>
        <taxon>Bacillota</taxon>
        <taxon>Bacilli</taxon>
        <taxon>Bacillales</taxon>
        <taxon>Paenibacillaceae</taxon>
        <taxon>Cohnella</taxon>
    </lineage>
</organism>
<reference evidence="2" key="1">
    <citation type="journal article" date="2019" name="Int. J. Syst. Evol. Microbiol.">
        <title>The Global Catalogue of Microorganisms (GCM) 10K type strain sequencing project: providing services to taxonomists for standard genome sequencing and annotation.</title>
        <authorList>
            <consortium name="The Broad Institute Genomics Platform"/>
            <consortium name="The Broad Institute Genome Sequencing Center for Infectious Disease"/>
            <person name="Wu L."/>
            <person name="Ma J."/>
        </authorList>
    </citation>
    <scope>NUCLEOTIDE SEQUENCE [LARGE SCALE GENOMIC DNA]</scope>
    <source>
        <strain evidence="2">CGMCC 1.18575</strain>
    </source>
</reference>
<dbReference type="Pfam" id="PF04286">
    <property type="entry name" value="DUF445"/>
    <property type="match status" value="1"/>
</dbReference>
<dbReference type="PANTHER" id="PTHR38442:SF1">
    <property type="entry name" value="INNER MEMBRANE PROTEIN"/>
    <property type="match status" value="1"/>
</dbReference>
<protein>
    <submittedName>
        <fullName evidence="1">DUF445 domain-containing protein</fullName>
    </submittedName>
</protein>
<dbReference type="EMBL" id="JBHSMI010000052">
    <property type="protein sequence ID" value="MFC5405914.1"/>
    <property type="molecule type" value="Genomic_DNA"/>
</dbReference>
<accession>A0ABW0HXS0</accession>
<name>A0ABW0HXS0_9BACL</name>
<evidence type="ECO:0000313" key="2">
    <source>
        <dbReference type="Proteomes" id="UP001596113"/>
    </source>
</evidence>
<dbReference type="Proteomes" id="UP001596113">
    <property type="component" value="Unassembled WGS sequence"/>
</dbReference>
<proteinExistence type="predicted"/>